<evidence type="ECO:0000313" key="2">
    <source>
        <dbReference type="EMBL" id="OAI00147.1"/>
    </source>
</evidence>
<dbReference type="AlphaFoldDB" id="A0A177M354"/>
<reference evidence="4 5" key="1">
    <citation type="submission" date="2016-03" db="EMBL/GenBank/DDBJ databases">
        <authorList>
            <person name="Ploux O."/>
        </authorList>
    </citation>
    <scope>NUCLEOTIDE SEQUENCE [LARGE SCALE GENOMIC DNA]</scope>
    <source>
        <strain evidence="3 5">R-45363</strain>
        <strain evidence="2 4">R-45371</strain>
    </source>
</reference>
<dbReference type="OrthoDB" id="5569572at2"/>
<dbReference type="EMBL" id="LUUH01000078">
    <property type="protein sequence ID" value="OAI00147.1"/>
    <property type="molecule type" value="Genomic_DNA"/>
</dbReference>
<organism evidence="2 4">
    <name type="scientific">Methylomonas methanica</name>
    <dbReference type="NCBI Taxonomy" id="421"/>
    <lineage>
        <taxon>Bacteria</taxon>
        <taxon>Pseudomonadati</taxon>
        <taxon>Pseudomonadota</taxon>
        <taxon>Gammaproteobacteria</taxon>
        <taxon>Methylococcales</taxon>
        <taxon>Methylococcaceae</taxon>
        <taxon>Methylomonas</taxon>
    </lineage>
</organism>
<evidence type="ECO:0000313" key="4">
    <source>
        <dbReference type="Proteomes" id="UP000077763"/>
    </source>
</evidence>
<keyword evidence="1" id="KW-1133">Transmembrane helix</keyword>
<dbReference type="RefSeq" id="WP_064008043.1">
    <property type="nucleotide sequence ID" value="NZ_LUUG01000059.1"/>
</dbReference>
<dbReference type="Proteomes" id="UP000078090">
    <property type="component" value="Unassembled WGS sequence"/>
</dbReference>
<feature type="transmembrane region" description="Helical" evidence="1">
    <location>
        <begin position="24"/>
        <end position="42"/>
    </location>
</feature>
<dbReference type="EMBL" id="LUUG01000059">
    <property type="protein sequence ID" value="OAI06282.1"/>
    <property type="molecule type" value="Genomic_DNA"/>
</dbReference>
<comment type="caution">
    <text evidence="2">The sequence shown here is derived from an EMBL/GenBank/DDBJ whole genome shotgun (WGS) entry which is preliminary data.</text>
</comment>
<keyword evidence="1" id="KW-0472">Membrane</keyword>
<evidence type="ECO:0000256" key="1">
    <source>
        <dbReference type="SAM" id="Phobius"/>
    </source>
</evidence>
<keyword evidence="1" id="KW-0812">Transmembrane</keyword>
<name>A0A177M354_METMH</name>
<evidence type="ECO:0000313" key="5">
    <source>
        <dbReference type="Proteomes" id="UP000078090"/>
    </source>
</evidence>
<dbReference type="Proteomes" id="UP000077763">
    <property type="component" value="Unassembled WGS sequence"/>
</dbReference>
<proteinExistence type="predicted"/>
<evidence type="ECO:0000313" key="3">
    <source>
        <dbReference type="EMBL" id="OAI06282.1"/>
    </source>
</evidence>
<sequence>MQKTDKTPLWVFLALSSIETRKGALLLIWSSIVFTVYCVPWPLYFDGNGWVAKLFLIDDWEWFAMMLPMTFWYWLSMRWVDKNGGWRLANA</sequence>
<accession>A0A177M354</accession>
<gene>
    <name evidence="3" type="ORF">A1332_11735</name>
    <name evidence="2" type="ORF">A1353_19595</name>
</gene>
<protein>
    <submittedName>
        <fullName evidence="2">Uncharacterized protein</fullName>
    </submittedName>
</protein>
<feature type="transmembrane region" description="Helical" evidence="1">
    <location>
        <begin position="62"/>
        <end position="80"/>
    </location>
</feature>